<dbReference type="PANTHER" id="PTHR30537:SF74">
    <property type="entry name" value="HTH-TYPE TRANSCRIPTIONAL REGULATOR TRPI"/>
    <property type="match status" value="1"/>
</dbReference>
<keyword evidence="2" id="KW-0805">Transcription regulation</keyword>
<dbReference type="Pfam" id="PF03466">
    <property type="entry name" value="LysR_substrate"/>
    <property type="match status" value="1"/>
</dbReference>
<protein>
    <submittedName>
        <fullName evidence="6">HTH-type transcriptional regulator TrpI</fullName>
    </submittedName>
</protein>
<dbReference type="SUPFAM" id="SSF46785">
    <property type="entry name" value="Winged helix' DNA-binding domain"/>
    <property type="match status" value="1"/>
</dbReference>
<dbReference type="Gene3D" id="1.10.10.10">
    <property type="entry name" value="Winged helix-like DNA-binding domain superfamily/Winged helix DNA-binding domain"/>
    <property type="match status" value="1"/>
</dbReference>
<evidence type="ECO:0000313" key="7">
    <source>
        <dbReference type="Proteomes" id="UP000022311"/>
    </source>
</evidence>
<dbReference type="GO" id="GO:0006351">
    <property type="term" value="P:DNA-templated transcription"/>
    <property type="evidence" value="ECO:0007669"/>
    <property type="project" value="TreeGrafter"/>
</dbReference>
<evidence type="ECO:0000256" key="1">
    <source>
        <dbReference type="ARBA" id="ARBA00009437"/>
    </source>
</evidence>
<dbReference type="EMBL" id="JALD01000072">
    <property type="protein sequence ID" value="EUD09560.1"/>
    <property type="molecule type" value="Genomic_DNA"/>
</dbReference>
<sequence>MTNIMKLPPLTALRFFDMAARYESFVKAAQELHITHSAISRQIRLLEEYLGVALFERRNRAVFLTAEGKLLFQTTANMFQQLAETVEKIIHHPQSQMVSLSCEPTIAMKWLIPRLTRFYQQHPEITVHLVAAGGPIDFAKTGTDLALRRNDFIWSDNIYATKICAEWMGVVKKLGDQPYTDMPLLVPSSRPNVWQTWQSRSGINLQKNKRISFEHFYLCLQAALAGQGAAIASFLMVADEIETKQLIAPEGFIEDGSAYYLLSAKEINANTPVAIFKSWLEENVRQSLLMTQQSV</sequence>
<dbReference type="SUPFAM" id="SSF53850">
    <property type="entry name" value="Periplasmic binding protein-like II"/>
    <property type="match status" value="1"/>
</dbReference>
<dbReference type="InterPro" id="IPR036390">
    <property type="entry name" value="WH_DNA-bd_sf"/>
</dbReference>
<dbReference type="InterPro" id="IPR036388">
    <property type="entry name" value="WH-like_DNA-bd_sf"/>
</dbReference>
<feature type="domain" description="HTH lysR-type" evidence="5">
    <location>
        <begin position="8"/>
        <end position="65"/>
    </location>
</feature>
<dbReference type="PRINTS" id="PR00039">
    <property type="entry name" value="HTHLYSR"/>
</dbReference>
<dbReference type="Proteomes" id="UP000022311">
    <property type="component" value="Unassembled WGS sequence"/>
</dbReference>
<organism evidence="6 7">
    <name type="scientific">Providencia alcalifaciens 205/92</name>
    <dbReference type="NCBI Taxonomy" id="1256988"/>
    <lineage>
        <taxon>Bacteria</taxon>
        <taxon>Pseudomonadati</taxon>
        <taxon>Pseudomonadota</taxon>
        <taxon>Gammaproteobacteria</taxon>
        <taxon>Enterobacterales</taxon>
        <taxon>Morganellaceae</taxon>
        <taxon>Providencia</taxon>
    </lineage>
</organism>
<dbReference type="FunFam" id="1.10.10.10:FF:000038">
    <property type="entry name" value="Glycine cleavage system transcriptional activator"/>
    <property type="match status" value="1"/>
</dbReference>
<dbReference type="PROSITE" id="PS50931">
    <property type="entry name" value="HTH_LYSR"/>
    <property type="match status" value="1"/>
</dbReference>
<name>A0AAV3M1Q7_9GAMM</name>
<evidence type="ECO:0000256" key="3">
    <source>
        <dbReference type="ARBA" id="ARBA00023125"/>
    </source>
</evidence>
<gene>
    <name evidence="6" type="ORF">HMPREF1563_4002</name>
</gene>
<dbReference type="GO" id="GO:0043565">
    <property type="term" value="F:sequence-specific DNA binding"/>
    <property type="evidence" value="ECO:0007669"/>
    <property type="project" value="TreeGrafter"/>
</dbReference>
<keyword evidence="3" id="KW-0238">DNA-binding</keyword>
<keyword evidence="4" id="KW-0804">Transcription</keyword>
<dbReference type="InterPro" id="IPR000847">
    <property type="entry name" value="LysR_HTH_N"/>
</dbReference>
<dbReference type="Pfam" id="PF00126">
    <property type="entry name" value="HTH_1"/>
    <property type="match status" value="1"/>
</dbReference>
<dbReference type="InterPro" id="IPR058163">
    <property type="entry name" value="LysR-type_TF_proteobact-type"/>
</dbReference>
<dbReference type="GO" id="GO:0003700">
    <property type="term" value="F:DNA-binding transcription factor activity"/>
    <property type="evidence" value="ECO:0007669"/>
    <property type="project" value="InterPro"/>
</dbReference>
<dbReference type="AlphaFoldDB" id="A0AAV3M1Q7"/>
<evidence type="ECO:0000256" key="2">
    <source>
        <dbReference type="ARBA" id="ARBA00023015"/>
    </source>
</evidence>
<evidence type="ECO:0000313" key="6">
    <source>
        <dbReference type="EMBL" id="EUD09560.1"/>
    </source>
</evidence>
<dbReference type="Gene3D" id="3.40.190.10">
    <property type="entry name" value="Periplasmic binding protein-like II"/>
    <property type="match status" value="2"/>
</dbReference>
<comment type="similarity">
    <text evidence="1">Belongs to the LysR transcriptional regulatory family.</text>
</comment>
<reference evidence="6 7" key="1">
    <citation type="submission" date="2014-01" db="EMBL/GenBank/DDBJ databases">
        <authorList>
            <person name="Durkin A.S."/>
            <person name="McCorrison J."/>
            <person name="Torralba M."/>
            <person name="Gillis M."/>
            <person name="Haft D.H."/>
            <person name="Methe B."/>
            <person name="Sutton G."/>
            <person name="Nelson K.E."/>
        </authorList>
    </citation>
    <scope>NUCLEOTIDE SEQUENCE [LARGE SCALE GENOMIC DNA]</scope>
    <source>
        <strain evidence="6 7">205/92</strain>
    </source>
</reference>
<evidence type="ECO:0000256" key="4">
    <source>
        <dbReference type="ARBA" id="ARBA00023163"/>
    </source>
</evidence>
<comment type="caution">
    <text evidence="6">The sequence shown here is derived from an EMBL/GenBank/DDBJ whole genome shotgun (WGS) entry which is preliminary data.</text>
</comment>
<evidence type="ECO:0000259" key="5">
    <source>
        <dbReference type="PROSITE" id="PS50931"/>
    </source>
</evidence>
<proteinExistence type="inferred from homology"/>
<dbReference type="PANTHER" id="PTHR30537">
    <property type="entry name" value="HTH-TYPE TRANSCRIPTIONAL REGULATOR"/>
    <property type="match status" value="1"/>
</dbReference>
<dbReference type="InterPro" id="IPR005119">
    <property type="entry name" value="LysR_subst-bd"/>
</dbReference>
<accession>A0AAV3M1Q7</accession>